<dbReference type="InterPro" id="IPR013096">
    <property type="entry name" value="Cupin_2"/>
</dbReference>
<dbReference type="Pfam" id="PF07883">
    <property type="entry name" value="Cupin_2"/>
    <property type="match status" value="1"/>
</dbReference>
<feature type="domain" description="Cupin type-2" evidence="2">
    <location>
        <begin position="87"/>
        <end position="150"/>
    </location>
</feature>
<dbReference type="InterPro" id="IPR011051">
    <property type="entry name" value="RmlC_Cupin_sf"/>
</dbReference>
<dbReference type="Gene3D" id="2.60.120.10">
    <property type="entry name" value="Jelly Rolls"/>
    <property type="match status" value="1"/>
</dbReference>
<evidence type="ECO:0000256" key="1">
    <source>
        <dbReference type="SAM" id="SignalP"/>
    </source>
</evidence>
<feature type="chain" id="PRO_5047064148" evidence="1">
    <location>
        <begin position="38"/>
        <end position="163"/>
    </location>
</feature>
<dbReference type="Proteomes" id="UP001495910">
    <property type="component" value="Unassembled WGS sequence"/>
</dbReference>
<reference evidence="3 4" key="1">
    <citation type="submission" date="2024-02" db="EMBL/GenBank/DDBJ databases">
        <title>Draft genome sequence of Collimonas sp. strain H4R21, an effective mineral-weathering bacterial strain isolated from the beech rhizosphere.</title>
        <authorList>
            <person name="Morin E."/>
            <person name="Uroz S."/>
            <person name="Leveau J.H.J."/>
            <person name="Kumar R."/>
            <person name="Rey M.W."/>
            <person name="Pham J."/>
        </authorList>
    </citation>
    <scope>NUCLEOTIDE SEQUENCE [LARGE SCALE GENOMIC DNA]</scope>
    <source>
        <strain evidence="3 4">H4R21</strain>
    </source>
</reference>
<proteinExistence type="predicted"/>
<gene>
    <name evidence="3" type="ORF">V8G57_17170</name>
</gene>
<accession>A0ABU9PYQ6</accession>
<dbReference type="SUPFAM" id="SSF51182">
    <property type="entry name" value="RmlC-like cupins"/>
    <property type="match status" value="1"/>
</dbReference>
<feature type="signal peptide" evidence="1">
    <location>
        <begin position="1"/>
        <end position="37"/>
    </location>
</feature>
<dbReference type="RefSeq" id="WP_342830400.1">
    <property type="nucleotide sequence ID" value="NZ_JBANDC010000012.1"/>
</dbReference>
<evidence type="ECO:0000313" key="4">
    <source>
        <dbReference type="Proteomes" id="UP001495910"/>
    </source>
</evidence>
<name>A0ABU9PYQ6_9BURK</name>
<dbReference type="EMBL" id="JBANDC010000012">
    <property type="protein sequence ID" value="MEM4989123.1"/>
    <property type="molecule type" value="Genomic_DNA"/>
</dbReference>
<keyword evidence="1" id="KW-0732">Signal</keyword>
<dbReference type="InterPro" id="IPR014710">
    <property type="entry name" value="RmlC-like_jellyroll"/>
</dbReference>
<comment type="caution">
    <text evidence="3">The sequence shown here is derived from an EMBL/GenBank/DDBJ whole genome shotgun (WGS) entry which is preliminary data.</text>
</comment>
<evidence type="ECO:0000313" key="3">
    <source>
        <dbReference type="EMBL" id="MEM4989123.1"/>
    </source>
</evidence>
<protein>
    <submittedName>
        <fullName evidence="3">Cupin domain-containing protein</fullName>
    </submittedName>
</protein>
<keyword evidence="4" id="KW-1185">Reference proteome</keyword>
<sequence length="163" mass="17814">MNHSTIRTITDATASGKTKSLLYLAAALALLSTHIFAQSMTTSTTQANRLTSLPVSDLTWTELPNSGGIKYANVYGNLTGKGPYEAFVIFPAGKDNPFHAHSQNLPTVVLKGIFYAIIDGKRVEYPAGSFYNLPAKLPHYSGCVKGEDCLLFQYQADYFDLVR</sequence>
<evidence type="ECO:0000259" key="2">
    <source>
        <dbReference type="Pfam" id="PF07883"/>
    </source>
</evidence>
<organism evidence="3 4">
    <name type="scientific">Collimonas rhizosphaerae</name>
    <dbReference type="NCBI Taxonomy" id="3126357"/>
    <lineage>
        <taxon>Bacteria</taxon>
        <taxon>Pseudomonadati</taxon>
        <taxon>Pseudomonadota</taxon>
        <taxon>Betaproteobacteria</taxon>
        <taxon>Burkholderiales</taxon>
        <taxon>Oxalobacteraceae</taxon>
        <taxon>Collimonas</taxon>
    </lineage>
</organism>